<feature type="domain" description="Peptidase S1" evidence="6">
    <location>
        <begin position="308"/>
        <end position="534"/>
    </location>
</feature>
<evidence type="ECO:0000259" key="6">
    <source>
        <dbReference type="PROSITE" id="PS50240"/>
    </source>
</evidence>
<protein>
    <submittedName>
        <fullName evidence="7">Zgc:55888</fullName>
    </submittedName>
</protein>
<dbReference type="InParanoid" id="A0A672FTK6"/>
<proteinExistence type="predicted"/>
<gene>
    <name evidence="7" type="primary">ovch1</name>
</gene>
<dbReference type="PANTHER" id="PTHR24252:SF18">
    <property type="entry name" value="OVOCHYMASE 1"/>
    <property type="match status" value="1"/>
</dbReference>
<dbReference type="FunFam" id="2.40.10.10:FF:000003">
    <property type="entry name" value="Transmembrane serine protease 3"/>
    <property type="match status" value="1"/>
</dbReference>
<dbReference type="GO" id="GO:0004252">
    <property type="term" value="F:serine-type endopeptidase activity"/>
    <property type="evidence" value="ECO:0007669"/>
    <property type="project" value="InterPro"/>
</dbReference>
<reference evidence="7" key="2">
    <citation type="submission" date="2025-08" db="UniProtKB">
        <authorList>
            <consortium name="Ensembl"/>
        </authorList>
    </citation>
    <scope>IDENTIFICATION</scope>
</reference>
<dbReference type="CDD" id="cd00190">
    <property type="entry name" value="Tryp_SPc"/>
    <property type="match status" value="2"/>
</dbReference>
<dbReference type="Gene3D" id="2.40.10.10">
    <property type="entry name" value="Trypsin-like serine proteases"/>
    <property type="match status" value="2"/>
</dbReference>
<dbReference type="PRINTS" id="PR00722">
    <property type="entry name" value="CHYMOTRYPSIN"/>
</dbReference>
<evidence type="ECO:0000256" key="4">
    <source>
        <dbReference type="ARBA" id="ARBA00023157"/>
    </source>
</evidence>
<dbReference type="GO" id="GO:0006508">
    <property type="term" value="P:proteolysis"/>
    <property type="evidence" value="ECO:0007669"/>
    <property type="project" value="UniProtKB-KW"/>
</dbReference>
<evidence type="ECO:0000256" key="2">
    <source>
        <dbReference type="ARBA" id="ARBA00022801"/>
    </source>
</evidence>
<keyword evidence="4" id="KW-1015">Disulfide bond</keyword>
<dbReference type="PROSITE" id="PS00135">
    <property type="entry name" value="TRYPSIN_SER"/>
    <property type="match status" value="1"/>
</dbReference>
<evidence type="ECO:0000313" key="7">
    <source>
        <dbReference type="Ensembl" id="ENSSFAP00005009337.1"/>
    </source>
</evidence>
<reference evidence="7" key="1">
    <citation type="submission" date="2019-06" db="EMBL/GenBank/DDBJ databases">
        <authorList>
            <consortium name="Wellcome Sanger Institute Data Sharing"/>
        </authorList>
    </citation>
    <scope>NUCLEOTIDE SEQUENCE [LARGE SCALE GENOMIC DNA]</scope>
</reference>
<dbReference type="PROSITE" id="PS00134">
    <property type="entry name" value="TRYPSIN_HIS"/>
    <property type="match status" value="1"/>
</dbReference>
<organism evidence="7 8">
    <name type="scientific">Salarias fasciatus</name>
    <name type="common">Jewelled blenny</name>
    <name type="synonym">Blennius fasciatus</name>
    <dbReference type="NCBI Taxonomy" id="181472"/>
    <lineage>
        <taxon>Eukaryota</taxon>
        <taxon>Metazoa</taxon>
        <taxon>Chordata</taxon>
        <taxon>Craniata</taxon>
        <taxon>Vertebrata</taxon>
        <taxon>Euteleostomi</taxon>
        <taxon>Actinopterygii</taxon>
        <taxon>Neopterygii</taxon>
        <taxon>Teleostei</taxon>
        <taxon>Neoteleostei</taxon>
        <taxon>Acanthomorphata</taxon>
        <taxon>Ovalentaria</taxon>
        <taxon>Blenniimorphae</taxon>
        <taxon>Blenniiformes</taxon>
        <taxon>Blennioidei</taxon>
        <taxon>Blenniidae</taxon>
        <taxon>Salariinae</taxon>
        <taxon>Salarias</taxon>
    </lineage>
</organism>
<feature type="domain" description="Peptidase S1" evidence="6">
    <location>
        <begin position="52"/>
        <end position="282"/>
    </location>
</feature>
<dbReference type="AlphaFoldDB" id="A0A672FTK6"/>
<evidence type="ECO:0000313" key="8">
    <source>
        <dbReference type="Proteomes" id="UP000472267"/>
    </source>
</evidence>
<evidence type="ECO:0000256" key="5">
    <source>
        <dbReference type="RuleBase" id="RU363034"/>
    </source>
</evidence>
<evidence type="ECO:0000256" key="3">
    <source>
        <dbReference type="ARBA" id="ARBA00022825"/>
    </source>
</evidence>
<dbReference type="InterPro" id="IPR033116">
    <property type="entry name" value="TRYPSIN_SER"/>
</dbReference>
<dbReference type="InterPro" id="IPR043504">
    <property type="entry name" value="Peptidase_S1_PA_chymotrypsin"/>
</dbReference>
<evidence type="ECO:0000256" key="1">
    <source>
        <dbReference type="ARBA" id="ARBA00022670"/>
    </source>
</evidence>
<reference evidence="7" key="3">
    <citation type="submission" date="2025-09" db="UniProtKB">
        <authorList>
            <consortium name="Ensembl"/>
        </authorList>
    </citation>
    <scope>IDENTIFICATION</scope>
</reference>
<accession>A0A672FTK6</accession>
<dbReference type="OMA" id="KHCNVRA"/>
<keyword evidence="8" id="KW-1185">Reference proteome</keyword>
<dbReference type="PANTHER" id="PTHR24252">
    <property type="entry name" value="ACROSIN-RELATED"/>
    <property type="match status" value="1"/>
</dbReference>
<dbReference type="PROSITE" id="PS50240">
    <property type="entry name" value="TRYPSIN_DOM"/>
    <property type="match status" value="2"/>
</dbReference>
<name>A0A672FTK6_SALFA</name>
<keyword evidence="1 5" id="KW-0645">Protease</keyword>
<sequence length="536" mass="58958">MCKSVFFFPVDFSQKTSNWTDQSNLTAAGTQNFSALAGVRSFVREQEAENRIMGGQEAWAHSWPWQVSLRLASTPACGGAVVSPLWVVSAAHCFRRYSKASVWTVLAGKHDLDNLLESGQQLVGVSSIISHHDYNFRTKSGDVALLRLQQPLVFNQFVRPIDLWMSPLPVSKRCTVTGWGSTQENGPRMHRLQEVNVTVLPSETCNRYYSGRIRHNMFCAGKDQGGVDACQGDSGGPLSCFTGIRHELAGLVSWGIGCGRAKRPGVYTRVQQYADWMSDTMSELEPDSGCDRAPGLAEVLLSDDGKVSVGNVSESCPFLWPWQVSLQSNGRHYCSGVLIHRRWVLTARHCSVRAKEDVVVLGVHDVHFLSSQSVVVDEVFNPPLDAGFPPRSDLSLLRLSVAARIGPNVSPVCVPEEDEEPDHSWSCVTAGWGAVKAAEDISPDRLHHTRLTLVNETGCKEEWGDFVGDSHICCHPAGSTSCLGDAGAPLFCQKRGTYFLFGMASWGSWRCDAQKPAVLTKVPDFCGWIHQVTQNY</sequence>
<dbReference type="InterPro" id="IPR009003">
    <property type="entry name" value="Peptidase_S1_PA"/>
</dbReference>
<dbReference type="SUPFAM" id="SSF50494">
    <property type="entry name" value="Trypsin-like serine proteases"/>
    <property type="match status" value="2"/>
</dbReference>
<dbReference type="SMART" id="SM00020">
    <property type="entry name" value="Tryp_SPc"/>
    <property type="match status" value="2"/>
</dbReference>
<keyword evidence="2 5" id="KW-0378">Hydrolase</keyword>
<dbReference type="Ensembl" id="ENSSFAT00005009775.1">
    <property type="protein sequence ID" value="ENSSFAP00005009337.1"/>
    <property type="gene ID" value="ENSSFAG00005005373.1"/>
</dbReference>
<dbReference type="InterPro" id="IPR001314">
    <property type="entry name" value="Peptidase_S1A"/>
</dbReference>
<dbReference type="InterPro" id="IPR018114">
    <property type="entry name" value="TRYPSIN_HIS"/>
</dbReference>
<dbReference type="FunFam" id="2.40.10.10:FF:000118">
    <property type="entry name" value="Chymotrypsinogen A"/>
    <property type="match status" value="1"/>
</dbReference>
<dbReference type="Pfam" id="PF00089">
    <property type="entry name" value="Trypsin"/>
    <property type="match status" value="2"/>
</dbReference>
<keyword evidence="3 5" id="KW-0720">Serine protease</keyword>
<dbReference type="InterPro" id="IPR001254">
    <property type="entry name" value="Trypsin_dom"/>
</dbReference>
<dbReference type="Proteomes" id="UP000472267">
    <property type="component" value="Chromosome 17"/>
</dbReference>